<comment type="caution">
    <text evidence="1">The sequence shown here is derived from an EMBL/GenBank/DDBJ whole genome shotgun (WGS) entry which is preliminary data.</text>
</comment>
<sequence>MPSDGIIGGLSIVQEVELQRLVHQLQLSDEASGTLTSALVVPSSLDHMSLMMLYFPNEIDEQGTFAEIKDLVDGVVPHDEYIDEMLVMSISQIEETVQSKLASPFDLFGMRKIALVQLLILYLDVFTWSYKDMPCLDPSIVQHRFPISTHARLVKQKLRRLHPRWSLQDGKVKVCVDFRDLNKANPKNDFSLSHIDMLIDSTAGHSMLSFMDRFFWLKNAEATYQRVVSTLFHDMMHQDVEVYVDDMIVKSRDRVRSSSSFGEIL</sequence>
<gene>
    <name evidence="1" type="ORF">CK203_079086</name>
</gene>
<dbReference type="AlphaFoldDB" id="A0A438BYJ9"/>
<name>A0A438BYJ9_VITVI</name>
<dbReference type="InterPro" id="IPR053134">
    <property type="entry name" value="RNA-dir_DNA_polymerase"/>
</dbReference>
<dbReference type="InterPro" id="IPR043502">
    <property type="entry name" value="DNA/RNA_pol_sf"/>
</dbReference>
<evidence type="ECO:0000313" key="1">
    <source>
        <dbReference type="EMBL" id="RVW16094.1"/>
    </source>
</evidence>
<dbReference type="PANTHER" id="PTHR24559">
    <property type="entry name" value="TRANSPOSON TY3-I GAG-POL POLYPROTEIN"/>
    <property type="match status" value="1"/>
</dbReference>
<dbReference type="EMBL" id="QGNW01002591">
    <property type="protein sequence ID" value="RVW16094.1"/>
    <property type="molecule type" value="Genomic_DNA"/>
</dbReference>
<dbReference type="Proteomes" id="UP000288805">
    <property type="component" value="Unassembled WGS sequence"/>
</dbReference>
<proteinExistence type="predicted"/>
<dbReference type="SUPFAM" id="SSF56672">
    <property type="entry name" value="DNA/RNA polymerases"/>
    <property type="match status" value="1"/>
</dbReference>
<evidence type="ECO:0000313" key="2">
    <source>
        <dbReference type="Proteomes" id="UP000288805"/>
    </source>
</evidence>
<accession>A0A438BYJ9</accession>
<dbReference type="Gene3D" id="3.30.70.270">
    <property type="match status" value="1"/>
</dbReference>
<dbReference type="InterPro" id="IPR043128">
    <property type="entry name" value="Rev_trsase/Diguanyl_cyclase"/>
</dbReference>
<reference evidence="1 2" key="1">
    <citation type="journal article" date="2018" name="PLoS Genet.">
        <title>Population sequencing reveals clonal diversity and ancestral inbreeding in the grapevine cultivar Chardonnay.</title>
        <authorList>
            <person name="Roach M.J."/>
            <person name="Johnson D.L."/>
            <person name="Bohlmann J."/>
            <person name="van Vuuren H.J."/>
            <person name="Jones S.J."/>
            <person name="Pretorius I.S."/>
            <person name="Schmidt S.A."/>
            <person name="Borneman A.R."/>
        </authorList>
    </citation>
    <scope>NUCLEOTIDE SEQUENCE [LARGE SCALE GENOMIC DNA]</scope>
    <source>
        <strain evidence="2">cv. Chardonnay</strain>
        <tissue evidence="1">Leaf</tissue>
    </source>
</reference>
<evidence type="ECO:0008006" key="3">
    <source>
        <dbReference type="Google" id="ProtNLM"/>
    </source>
</evidence>
<protein>
    <recommendedName>
        <fullName evidence="3">Reverse transcriptase domain-containing protein</fullName>
    </recommendedName>
</protein>
<organism evidence="1 2">
    <name type="scientific">Vitis vinifera</name>
    <name type="common">Grape</name>
    <dbReference type="NCBI Taxonomy" id="29760"/>
    <lineage>
        <taxon>Eukaryota</taxon>
        <taxon>Viridiplantae</taxon>
        <taxon>Streptophyta</taxon>
        <taxon>Embryophyta</taxon>
        <taxon>Tracheophyta</taxon>
        <taxon>Spermatophyta</taxon>
        <taxon>Magnoliopsida</taxon>
        <taxon>eudicotyledons</taxon>
        <taxon>Gunneridae</taxon>
        <taxon>Pentapetalae</taxon>
        <taxon>rosids</taxon>
        <taxon>Vitales</taxon>
        <taxon>Vitaceae</taxon>
        <taxon>Viteae</taxon>
        <taxon>Vitis</taxon>
    </lineage>
</organism>
<dbReference type="PANTHER" id="PTHR24559:SF457">
    <property type="entry name" value="RNA-DIRECTED DNA POLYMERASE HOMOLOG"/>
    <property type="match status" value="1"/>
</dbReference>